<comment type="subcellular location">
    <subcellularLocation>
        <location evidence="1 11">Secreted</location>
    </subcellularLocation>
</comment>
<evidence type="ECO:0000256" key="7">
    <source>
        <dbReference type="ARBA" id="ARBA00023157"/>
    </source>
</evidence>
<dbReference type="Ensembl" id="ENSSORT00005051582.1">
    <property type="protein sequence ID" value="ENSSORP00005050373.1"/>
    <property type="gene ID" value="ENSSORG00005022845.1"/>
</dbReference>
<evidence type="ECO:0000313" key="14">
    <source>
        <dbReference type="Ensembl" id="ENSSORP00005050373.1"/>
    </source>
</evidence>
<evidence type="ECO:0000256" key="4">
    <source>
        <dbReference type="ARBA" id="ARBA00022525"/>
    </source>
</evidence>
<evidence type="ECO:0000256" key="8">
    <source>
        <dbReference type="ARBA" id="ARBA00025288"/>
    </source>
</evidence>
<keyword evidence="5" id="KW-0165">Cleavage on pair of basic residues</keyword>
<keyword evidence="15" id="KW-1185">Reference proteome</keyword>
<evidence type="ECO:0000256" key="11">
    <source>
        <dbReference type="RuleBase" id="RU000406"/>
    </source>
</evidence>
<reference evidence="14" key="3">
    <citation type="submission" date="2025-09" db="UniProtKB">
        <authorList>
            <consortium name="Ensembl"/>
        </authorList>
    </citation>
    <scope>IDENTIFICATION</scope>
</reference>
<evidence type="ECO:0000256" key="6">
    <source>
        <dbReference type="ARBA" id="ARBA00022729"/>
    </source>
</evidence>
<evidence type="ECO:0000256" key="2">
    <source>
        <dbReference type="ARBA" id="ARBA00009034"/>
    </source>
</evidence>
<evidence type="ECO:0000256" key="1">
    <source>
        <dbReference type="ARBA" id="ARBA00004613"/>
    </source>
</evidence>
<evidence type="ECO:0000256" key="9">
    <source>
        <dbReference type="ARBA" id="ARBA00032209"/>
    </source>
</evidence>
<gene>
    <name evidence="14" type="primary">LOC115436824</name>
</gene>
<name>A0A673CE40_9TELE</name>
<dbReference type="GO" id="GO:0005615">
    <property type="term" value="C:extracellular space"/>
    <property type="evidence" value="ECO:0007669"/>
    <property type="project" value="TreeGrafter"/>
</dbReference>
<evidence type="ECO:0000313" key="15">
    <source>
        <dbReference type="Proteomes" id="UP000472271"/>
    </source>
</evidence>
<organism evidence="14 15">
    <name type="scientific">Sphaeramia orbicularis</name>
    <name type="common">orbiculate cardinalfish</name>
    <dbReference type="NCBI Taxonomy" id="375764"/>
    <lineage>
        <taxon>Eukaryota</taxon>
        <taxon>Metazoa</taxon>
        <taxon>Chordata</taxon>
        <taxon>Craniata</taxon>
        <taxon>Vertebrata</taxon>
        <taxon>Euteleostomi</taxon>
        <taxon>Actinopterygii</taxon>
        <taxon>Neopterygii</taxon>
        <taxon>Teleostei</taxon>
        <taxon>Neoteleostei</taxon>
        <taxon>Acanthomorphata</taxon>
        <taxon>Gobiaria</taxon>
        <taxon>Kurtiformes</taxon>
        <taxon>Apogonoidei</taxon>
        <taxon>Apogonidae</taxon>
        <taxon>Apogoninae</taxon>
        <taxon>Sphaeramia</taxon>
    </lineage>
</organism>
<proteinExistence type="inferred from homology"/>
<dbReference type="AlphaFoldDB" id="A0A673CE40"/>
<dbReference type="PANTHER" id="PTHR10423:SF3">
    <property type="entry name" value="INSULIN-LIKE 3"/>
    <property type="match status" value="1"/>
</dbReference>
<comment type="similarity">
    <text evidence="2 11">Belongs to the insulin family.</text>
</comment>
<dbReference type="PROSITE" id="PS51257">
    <property type="entry name" value="PROKAR_LIPOPROTEIN"/>
    <property type="match status" value="1"/>
</dbReference>
<dbReference type="InterPro" id="IPR043387">
    <property type="entry name" value="INSL3/INSL4"/>
</dbReference>
<evidence type="ECO:0000256" key="10">
    <source>
        <dbReference type="ARBA" id="ARBA00032881"/>
    </source>
</evidence>
<sequence length="183" mass="20779">MSAAKCLLSLMVVLVAAGCAVHAHDRIKICGRELIRLAVSSCGNPRLRRSLSDIELQQHHFTYFFPHFQGGFGFNANANGRYCVYRMGKMLILNKTIERQPVTFNPQLFFLFHLHCTGDHSTSMKEQVASEMIHIPSEYDEDDFVSLAAHWFPMSSRMRRSAAKISDICCEKGCSLQELIQFC</sequence>
<evidence type="ECO:0000256" key="5">
    <source>
        <dbReference type="ARBA" id="ARBA00022685"/>
    </source>
</evidence>
<evidence type="ECO:0000259" key="13">
    <source>
        <dbReference type="SMART" id="SM00078"/>
    </source>
</evidence>
<dbReference type="GO" id="GO:0005179">
    <property type="term" value="F:hormone activity"/>
    <property type="evidence" value="ECO:0007669"/>
    <property type="project" value="InterPro"/>
</dbReference>
<keyword evidence="4 11" id="KW-0964">Secreted</keyword>
<comment type="function">
    <text evidence="8">Seems to play a role in testicular function. May be a trophic hormone with a role in testicular descent in fetal life. Is a ligand for LGR8 receptor.</text>
</comment>
<dbReference type="SMART" id="SM00078">
    <property type="entry name" value="IlGF"/>
    <property type="match status" value="1"/>
</dbReference>
<reference evidence="14" key="1">
    <citation type="submission" date="2019-06" db="EMBL/GenBank/DDBJ databases">
        <authorList>
            <consortium name="Wellcome Sanger Institute Data Sharing"/>
        </authorList>
    </citation>
    <scope>NUCLEOTIDE SEQUENCE [LARGE SCALE GENOMIC DNA]</scope>
</reference>
<dbReference type="GO" id="GO:0001664">
    <property type="term" value="F:G protein-coupled receptor binding"/>
    <property type="evidence" value="ECO:0007669"/>
    <property type="project" value="TreeGrafter"/>
</dbReference>
<evidence type="ECO:0000256" key="3">
    <source>
        <dbReference type="ARBA" id="ARBA00014427"/>
    </source>
</evidence>
<dbReference type="Pfam" id="PF00049">
    <property type="entry name" value="Insulin"/>
    <property type="match status" value="1"/>
</dbReference>
<dbReference type="PROSITE" id="PS00262">
    <property type="entry name" value="INSULIN"/>
    <property type="match status" value="1"/>
</dbReference>
<reference evidence="14" key="2">
    <citation type="submission" date="2025-08" db="UniProtKB">
        <authorList>
            <consortium name="Ensembl"/>
        </authorList>
    </citation>
    <scope>IDENTIFICATION</scope>
</reference>
<dbReference type="PANTHER" id="PTHR10423">
    <property type="entry name" value="INSULIN-LIKE 3"/>
    <property type="match status" value="1"/>
</dbReference>
<keyword evidence="6 12" id="KW-0732">Signal</keyword>
<dbReference type="InParanoid" id="A0A673CE40"/>
<feature type="domain" description="Insulin-like" evidence="13">
    <location>
        <begin position="27"/>
        <end position="183"/>
    </location>
</feature>
<dbReference type="Gene3D" id="1.10.100.10">
    <property type="entry name" value="Insulin-like"/>
    <property type="match status" value="1"/>
</dbReference>
<dbReference type="InterPro" id="IPR036438">
    <property type="entry name" value="Insulin-like_sf"/>
</dbReference>
<dbReference type="Proteomes" id="UP000472271">
    <property type="component" value="Chromosome 17"/>
</dbReference>
<feature type="chain" id="PRO_5025466099" description="Insulin-like 3" evidence="12">
    <location>
        <begin position="24"/>
        <end position="183"/>
    </location>
</feature>
<keyword evidence="7" id="KW-1015">Disulfide bond</keyword>
<dbReference type="GO" id="GO:0007193">
    <property type="term" value="P:adenylate cyclase-inhibiting G protein-coupled receptor signaling pathway"/>
    <property type="evidence" value="ECO:0007669"/>
    <property type="project" value="TreeGrafter"/>
</dbReference>
<dbReference type="FunCoup" id="A0A673CE40">
    <property type="interactions" value="26"/>
</dbReference>
<feature type="signal peptide" evidence="12">
    <location>
        <begin position="1"/>
        <end position="23"/>
    </location>
</feature>
<evidence type="ECO:0000256" key="12">
    <source>
        <dbReference type="SAM" id="SignalP"/>
    </source>
</evidence>
<dbReference type="InterPro" id="IPR022353">
    <property type="entry name" value="Insulin_CS"/>
</dbReference>
<accession>A0A673CE40</accession>
<protein>
    <recommendedName>
        <fullName evidence="3">Insulin-like 3</fullName>
    </recommendedName>
    <alternativeName>
        <fullName evidence="10">Leydig insulin-like peptide</fullName>
    </alternativeName>
    <alternativeName>
        <fullName evidence="9">Relaxin-like factor</fullName>
    </alternativeName>
</protein>
<dbReference type="InterPro" id="IPR016179">
    <property type="entry name" value="Insulin-like"/>
</dbReference>
<dbReference type="SUPFAM" id="SSF56994">
    <property type="entry name" value="Insulin-like"/>
    <property type="match status" value="1"/>
</dbReference>